<dbReference type="OrthoDB" id="1434354at2759"/>
<dbReference type="Proteomes" id="UP000410492">
    <property type="component" value="Unassembled WGS sequence"/>
</dbReference>
<dbReference type="SUPFAM" id="SSF46938">
    <property type="entry name" value="CRAL/TRIO N-terminal domain"/>
    <property type="match status" value="1"/>
</dbReference>
<dbReference type="AlphaFoldDB" id="A0A653DIJ7"/>
<feature type="non-terminal residue" evidence="1">
    <location>
        <position position="62"/>
    </location>
</feature>
<sequence>MPIKDSQKSSLAELKKLMNGDEYICNLRTDDVYLLRYLECVEFDPEKAFEKVLLYNTKPLRT</sequence>
<dbReference type="EMBL" id="CAACVG010012286">
    <property type="protein sequence ID" value="VEN60041.1"/>
    <property type="molecule type" value="Genomic_DNA"/>
</dbReference>
<accession>A0A653DIJ7</accession>
<proteinExistence type="predicted"/>
<protein>
    <recommendedName>
        <fullName evidence="3">CRAL/TRIO N-terminal domain-containing protein</fullName>
    </recommendedName>
</protein>
<reference evidence="1 2" key="1">
    <citation type="submission" date="2019-01" db="EMBL/GenBank/DDBJ databases">
        <authorList>
            <person name="Sayadi A."/>
        </authorList>
    </citation>
    <scope>NUCLEOTIDE SEQUENCE [LARGE SCALE GENOMIC DNA]</scope>
</reference>
<name>A0A653DIJ7_CALMS</name>
<evidence type="ECO:0000313" key="1">
    <source>
        <dbReference type="EMBL" id="VEN60041.1"/>
    </source>
</evidence>
<organism evidence="1 2">
    <name type="scientific">Callosobruchus maculatus</name>
    <name type="common">Southern cowpea weevil</name>
    <name type="synonym">Pulse bruchid</name>
    <dbReference type="NCBI Taxonomy" id="64391"/>
    <lineage>
        <taxon>Eukaryota</taxon>
        <taxon>Metazoa</taxon>
        <taxon>Ecdysozoa</taxon>
        <taxon>Arthropoda</taxon>
        <taxon>Hexapoda</taxon>
        <taxon>Insecta</taxon>
        <taxon>Pterygota</taxon>
        <taxon>Neoptera</taxon>
        <taxon>Endopterygota</taxon>
        <taxon>Coleoptera</taxon>
        <taxon>Polyphaga</taxon>
        <taxon>Cucujiformia</taxon>
        <taxon>Chrysomeloidea</taxon>
        <taxon>Chrysomelidae</taxon>
        <taxon>Bruchinae</taxon>
        <taxon>Bruchini</taxon>
        <taxon>Callosobruchus</taxon>
    </lineage>
</organism>
<gene>
    <name evidence="1" type="ORF">CALMAC_LOCUS17854</name>
</gene>
<keyword evidence="2" id="KW-1185">Reference proteome</keyword>
<dbReference type="Gene3D" id="1.10.8.20">
    <property type="entry name" value="N-terminal domain of phosphatidylinositol transfer protein sec14p"/>
    <property type="match status" value="1"/>
</dbReference>
<dbReference type="InterPro" id="IPR036273">
    <property type="entry name" value="CRAL/TRIO_N_dom_sf"/>
</dbReference>
<evidence type="ECO:0000313" key="2">
    <source>
        <dbReference type="Proteomes" id="UP000410492"/>
    </source>
</evidence>
<evidence type="ECO:0008006" key="3">
    <source>
        <dbReference type="Google" id="ProtNLM"/>
    </source>
</evidence>